<dbReference type="Proteomes" id="UP001185706">
    <property type="component" value="Unassembled WGS sequence"/>
</dbReference>
<gene>
    <name evidence="1" type="ORF">RAE03_10570</name>
</gene>
<name>A0AAE4NMD9_9CORY</name>
<sequence length="238" mass="25878">MTGYIPIQCEETPGTRANVVWNQFTFTIPSLQREFTAAFTSSATTTALKRLNSIIDMENSGASKDDLVAALEKFAKPAKFNNSTPLTNDELEEFKAENGWLSFDDVLDEVESTMDDESLDILGGEIPEMTPAESEISAEITRAVTPVVTSDGRYIVNPLVGTANPVDEIPEDIRRCMACFIIMRDGITVTPGEAVPAGMEHVAAYEYKAAHTTAYEIAKILGVPAGLVEFYDPAAELV</sequence>
<evidence type="ECO:0000313" key="1">
    <source>
        <dbReference type="EMBL" id="MDV2420206.1"/>
    </source>
</evidence>
<accession>A0AAE4NMD9</accession>
<comment type="caution">
    <text evidence="1">The sequence shown here is derived from an EMBL/GenBank/DDBJ whole genome shotgun (WGS) entry which is preliminary data.</text>
</comment>
<proteinExistence type="predicted"/>
<protein>
    <submittedName>
        <fullName evidence="1">Uncharacterized protein</fullName>
    </submittedName>
</protein>
<dbReference type="RefSeq" id="WP_316993797.1">
    <property type="nucleotide sequence ID" value="NZ_JAVBIB010000019.1"/>
</dbReference>
<dbReference type="EMBL" id="JAVBIB010000019">
    <property type="protein sequence ID" value="MDV2420206.1"/>
    <property type="molecule type" value="Genomic_DNA"/>
</dbReference>
<organism evidence="1 2">
    <name type="scientific">Corynebacterium tuberculostearicum</name>
    <dbReference type="NCBI Taxonomy" id="38304"/>
    <lineage>
        <taxon>Bacteria</taxon>
        <taxon>Bacillati</taxon>
        <taxon>Actinomycetota</taxon>
        <taxon>Actinomycetes</taxon>
        <taxon>Mycobacteriales</taxon>
        <taxon>Corynebacteriaceae</taxon>
        <taxon>Corynebacterium</taxon>
    </lineage>
</organism>
<evidence type="ECO:0000313" key="2">
    <source>
        <dbReference type="Proteomes" id="UP001185706"/>
    </source>
</evidence>
<dbReference type="AlphaFoldDB" id="A0AAE4NMD9"/>
<reference evidence="1" key="1">
    <citation type="submission" date="2023-08" db="EMBL/GenBank/DDBJ databases">
        <title>Genomic characterization of the C. tuberculostearicum species complex, a ubiquitous member of the human skin microbiome.</title>
        <authorList>
            <person name="Ahmed N."/>
            <person name="Deming C."/>
            <person name="Conlan S."/>
            <person name="Segre J."/>
        </authorList>
    </citation>
    <scope>NUCLEOTIDE SEQUENCE</scope>
    <source>
        <strain evidence="1">CTNIH22</strain>
    </source>
</reference>